<proteinExistence type="predicted"/>
<evidence type="ECO:0000313" key="2">
    <source>
        <dbReference type="Proteomes" id="UP000676246"/>
    </source>
</evidence>
<comment type="caution">
    <text evidence="1">The sequence shown here is derived from an EMBL/GenBank/DDBJ whole genome shotgun (WGS) entry which is preliminary data.</text>
</comment>
<dbReference type="Proteomes" id="UP000676246">
    <property type="component" value="Unassembled WGS sequence"/>
</dbReference>
<gene>
    <name evidence="1" type="ORF">KAK03_01970</name>
</gene>
<evidence type="ECO:0000313" key="1">
    <source>
        <dbReference type="EMBL" id="MBQ0929234.1"/>
    </source>
</evidence>
<organism evidence="1 2">
    <name type="scientific">Ideonella alba</name>
    <dbReference type="NCBI Taxonomy" id="2824118"/>
    <lineage>
        <taxon>Bacteria</taxon>
        <taxon>Pseudomonadati</taxon>
        <taxon>Pseudomonadota</taxon>
        <taxon>Betaproteobacteria</taxon>
        <taxon>Burkholderiales</taxon>
        <taxon>Sphaerotilaceae</taxon>
        <taxon>Ideonella</taxon>
    </lineage>
</organism>
<dbReference type="EMBL" id="JAGQDD010000001">
    <property type="protein sequence ID" value="MBQ0929234.1"/>
    <property type="molecule type" value="Genomic_DNA"/>
</dbReference>
<sequence length="328" mass="37032">MVDISHREKIKIEELLERVSTKAFSAVDVEALIIKLRDYFSLRPVFREVADFVAHSSRDKGLVYESIRGFSNSVRFSIEYSTAGRLLDLRQPIPGYVYGMFLDQINLVEERVLIKEFRTSRTSFRKKMKTHFEVVDASGAYVLKAERMGSDFLKLLNFLATAFRVRQAFDISEFFNQLVGCIRDAKVQFDYGRLAMNQERIALAVLCLIGGSRIDVAKGVVGLCRIGCESPWRIIKGRRPLPDGRTSDSPNSFGSLLVAGFVDVDSTRGKATIGFPVIQTHLDAQRYCHPSLISRHIEESELGACEIEEIVFCDEMRLDVSDQIIAVG</sequence>
<keyword evidence="2" id="KW-1185">Reference proteome</keyword>
<protein>
    <submittedName>
        <fullName evidence="1">Uncharacterized protein</fullName>
    </submittedName>
</protein>
<dbReference type="RefSeq" id="WP_210851489.1">
    <property type="nucleotide sequence ID" value="NZ_JAGQDD010000001.1"/>
</dbReference>
<accession>A0A940YFW0</accession>
<dbReference type="AlphaFoldDB" id="A0A940YFW0"/>
<name>A0A940YFW0_9BURK</name>
<reference evidence="1 2" key="1">
    <citation type="submission" date="2021-04" db="EMBL/GenBank/DDBJ databases">
        <title>The genome sequence of Ideonella sp. 3Y2.</title>
        <authorList>
            <person name="Liu Y."/>
        </authorList>
    </citation>
    <scope>NUCLEOTIDE SEQUENCE [LARGE SCALE GENOMIC DNA]</scope>
    <source>
        <strain evidence="1 2">3Y2</strain>
    </source>
</reference>